<evidence type="ECO:0000313" key="3">
    <source>
        <dbReference type="EMBL" id="CAE0641442.1"/>
    </source>
</evidence>
<feature type="compositionally biased region" description="Basic residues" evidence="1">
    <location>
        <begin position="16"/>
        <end position="28"/>
    </location>
</feature>
<dbReference type="EMBL" id="HBIU01045083">
    <property type="protein sequence ID" value="CAE0641453.1"/>
    <property type="molecule type" value="Transcribed_RNA"/>
</dbReference>
<evidence type="ECO:0000313" key="2">
    <source>
        <dbReference type="EMBL" id="CAE0641441.1"/>
    </source>
</evidence>
<dbReference type="EMBL" id="HBIU01045070">
    <property type="protein sequence ID" value="CAE0641441.1"/>
    <property type="molecule type" value="Transcribed_RNA"/>
</dbReference>
<sequence length="335" mass="37197">MADSEINMSLDDLIKKRERSKPKPKGKPGPKAGAKPNPQQGRKPNQGQKPQNMKKKAPTGNLKEDKPLQAPRGPNPKPQRTNPRKNDIAQKGKAQRSNQRVQQGKNLRFDKANANRGVGNVRSNQNQNQQRNNYQQNNRNQNQGIRNNPNQRFNSRQPNYNNGMRQGPPRNTANRLGPKVTRNNANQPRNLDHRAPGRFAISRPQQNFRPVPQQQRENISQRSSRSGPEMPRGAPLRFAAKRTSSRKDSAPAVQPTLGAKPALPPGEKFILPEGTEMKITFQANPPPPANMGYGAREPLRFGAGSRGGPQGDYDARMGQGPRMAGMSRTSGGLYF</sequence>
<feature type="region of interest" description="Disordered" evidence="1">
    <location>
        <begin position="282"/>
        <end position="335"/>
    </location>
</feature>
<proteinExistence type="predicted"/>
<name>A0A6V1UCE0_HETAK</name>
<feature type="compositionally biased region" description="Polar residues" evidence="1">
    <location>
        <begin position="95"/>
        <end position="105"/>
    </location>
</feature>
<accession>A0A6V1UCE0</accession>
<feature type="compositionally biased region" description="Polar residues" evidence="1">
    <location>
        <begin position="153"/>
        <end position="174"/>
    </location>
</feature>
<feature type="compositionally biased region" description="Polar residues" evidence="1">
    <location>
        <begin position="37"/>
        <end position="51"/>
    </location>
</feature>
<evidence type="ECO:0000256" key="1">
    <source>
        <dbReference type="SAM" id="MobiDB-lite"/>
    </source>
</evidence>
<dbReference type="EMBL" id="HBIU01045081">
    <property type="protein sequence ID" value="CAE0641451.1"/>
    <property type="molecule type" value="Transcribed_RNA"/>
</dbReference>
<evidence type="ECO:0000313" key="6">
    <source>
        <dbReference type="EMBL" id="CAE0641446.1"/>
    </source>
</evidence>
<evidence type="ECO:0000313" key="5">
    <source>
        <dbReference type="EMBL" id="CAE0641445.1"/>
    </source>
</evidence>
<evidence type="ECO:0000313" key="4">
    <source>
        <dbReference type="EMBL" id="CAE0641444.1"/>
    </source>
</evidence>
<evidence type="ECO:0000313" key="11">
    <source>
        <dbReference type="EMBL" id="CAE0641452.1"/>
    </source>
</evidence>
<feature type="region of interest" description="Disordered" evidence="1">
    <location>
        <begin position="1"/>
        <end position="265"/>
    </location>
</feature>
<dbReference type="EMBL" id="HBIU01045078">
    <property type="protein sequence ID" value="CAE0641448.1"/>
    <property type="molecule type" value="Transcribed_RNA"/>
</dbReference>
<dbReference type="EMBL" id="HBIU01045080">
    <property type="protein sequence ID" value="CAE0641450.1"/>
    <property type="molecule type" value="Transcribed_RNA"/>
</dbReference>
<dbReference type="EMBL" id="HBIU01045076">
    <property type="protein sequence ID" value="CAE0641446.1"/>
    <property type="molecule type" value="Transcribed_RNA"/>
</dbReference>
<dbReference type="EMBL" id="HBIU01045082">
    <property type="protein sequence ID" value="CAE0641452.1"/>
    <property type="molecule type" value="Transcribed_RNA"/>
</dbReference>
<feature type="compositionally biased region" description="Polar residues" evidence="1">
    <location>
        <begin position="203"/>
        <end position="226"/>
    </location>
</feature>
<evidence type="ECO:0000313" key="12">
    <source>
        <dbReference type="EMBL" id="CAE0641453.1"/>
    </source>
</evidence>
<evidence type="ECO:0000313" key="7">
    <source>
        <dbReference type="EMBL" id="CAE0641448.1"/>
    </source>
</evidence>
<dbReference type="EMBL" id="HBIU01045071">
    <property type="protein sequence ID" value="CAE0641442.1"/>
    <property type="molecule type" value="Transcribed_RNA"/>
</dbReference>
<organism evidence="6">
    <name type="scientific">Heterosigma akashiwo</name>
    <name type="common">Chromophytic alga</name>
    <name type="synonym">Heterosigma carterae</name>
    <dbReference type="NCBI Taxonomy" id="2829"/>
    <lineage>
        <taxon>Eukaryota</taxon>
        <taxon>Sar</taxon>
        <taxon>Stramenopiles</taxon>
        <taxon>Ochrophyta</taxon>
        <taxon>Raphidophyceae</taxon>
        <taxon>Chattonellales</taxon>
        <taxon>Chattonellaceae</taxon>
        <taxon>Heterosigma</taxon>
    </lineage>
</organism>
<reference evidence="6" key="1">
    <citation type="submission" date="2021-01" db="EMBL/GenBank/DDBJ databases">
        <authorList>
            <person name="Corre E."/>
            <person name="Pelletier E."/>
            <person name="Niang G."/>
            <person name="Scheremetjew M."/>
            <person name="Finn R."/>
            <person name="Kale V."/>
            <person name="Holt S."/>
            <person name="Cochrane G."/>
            <person name="Meng A."/>
            <person name="Brown T."/>
            <person name="Cohen L."/>
        </authorList>
    </citation>
    <scope>NUCLEOTIDE SEQUENCE</scope>
    <source>
        <strain evidence="6">CCMP3107</strain>
    </source>
</reference>
<feature type="compositionally biased region" description="Low complexity" evidence="1">
    <location>
        <begin position="120"/>
        <end position="152"/>
    </location>
</feature>
<dbReference type="EMBL" id="HBIU01045074">
    <property type="protein sequence ID" value="CAE0641445.1"/>
    <property type="molecule type" value="Transcribed_RNA"/>
</dbReference>
<dbReference type="AlphaFoldDB" id="A0A6V1UCE0"/>
<gene>
    <name evidence="2" type="ORF">HAKA00212_LOCUS20269</name>
    <name evidence="3" type="ORF">HAKA00212_LOCUS20270</name>
    <name evidence="4" type="ORF">HAKA00212_LOCUS20272</name>
    <name evidence="5" type="ORF">HAKA00212_LOCUS20273</name>
    <name evidence="6" type="ORF">HAKA00212_LOCUS20274</name>
    <name evidence="7" type="ORF">HAKA00212_LOCUS20276</name>
    <name evidence="8" type="ORF">HAKA00212_LOCUS20277</name>
    <name evidence="9" type="ORF">HAKA00212_LOCUS20278</name>
    <name evidence="10" type="ORF">HAKA00212_LOCUS20279</name>
    <name evidence="11" type="ORF">HAKA00212_LOCUS20280</name>
    <name evidence="12" type="ORF">HAKA00212_LOCUS20281</name>
</gene>
<dbReference type="EMBL" id="HBIU01045073">
    <property type="protein sequence ID" value="CAE0641444.1"/>
    <property type="molecule type" value="Transcribed_RNA"/>
</dbReference>
<evidence type="ECO:0000313" key="8">
    <source>
        <dbReference type="EMBL" id="CAE0641449.1"/>
    </source>
</evidence>
<protein>
    <submittedName>
        <fullName evidence="6">Uncharacterized protein</fullName>
    </submittedName>
</protein>
<evidence type="ECO:0000313" key="9">
    <source>
        <dbReference type="EMBL" id="CAE0641450.1"/>
    </source>
</evidence>
<dbReference type="EMBL" id="HBIU01045079">
    <property type="protein sequence ID" value="CAE0641449.1"/>
    <property type="molecule type" value="Transcribed_RNA"/>
</dbReference>
<evidence type="ECO:0000313" key="10">
    <source>
        <dbReference type="EMBL" id="CAE0641451.1"/>
    </source>
</evidence>